<dbReference type="GO" id="GO:0016747">
    <property type="term" value="F:acyltransferase activity, transferring groups other than amino-acyl groups"/>
    <property type="evidence" value="ECO:0007669"/>
    <property type="project" value="InterPro"/>
</dbReference>
<accession>A0A483BFG7</accession>
<dbReference type="GeneID" id="75065361"/>
<dbReference type="OMA" id="DWSAYID"/>
<organism evidence="4 6">
    <name type="scientific">Oenococcus oeni</name>
    <name type="common">Leuconostoc oenos</name>
    <dbReference type="NCBI Taxonomy" id="1247"/>
    <lineage>
        <taxon>Bacteria</taxon>
        <taxon>Bacillati</taxon>
        <taxon>Bacillota</taxon>
        <taxon>Bacilli</taxon>
        <taxon>Lactobacillales</taxon>
        <taxon>Lactobacillaceae</taxon>
        <taxon>Oenococcus</taxon>
    </lineage>
</organism>
<dbReference type="SUPFAM" id="SSF55729">
    <property type="entry name" value="Acyl-CoA N-acyltransferases (Nat)"/>
    <property type="match status" value="1"/>
</dbReference>
<reference evidence="4 6" key="2">
    <citation type="submission" date="2018-08" db="EMBL/GenBank/DDBJ databases">
        <authorList>
            <person name="Lorentzen P. G. S. M."/>
        </authorList>
    </citation>
    <scope>NUCLEOTIDE SEQUENCE [LARGE SCALE GENOMIC DNA]</scope>
    <source>
        <strain evidence="4 6">CRBO_1381</strain>
    </source>
</reference>
<dbReference type="DNASU" id="4416848"/>
<dbReference type="RefSeq" id="WP_002818359.1">
    <property type="nucleotide sequence ID" value="NZ_CP027431.1"/>
</dbReference>
<dbReference type="AlphaFoldDB" id="A0A483BFG7"/>
<feature type="domain" description="N-acetyltransferase" evidence="1">
    <location>
        <begin position="30"/>
        <end position="177"/>
    </location>
</feature>
<evidence type="ECO:0000313" key="2">
    <source>
        <dbReference type="EMBL" id="MDV7715479.1"/>
    </source>
</evidence>
<dbReference type="EMBL" id="WERV01000005">
    <property type="protein sequence ID" value="MDV7715479.1"/>
    <property type="molecule type" value="Genomic_DNA"/>
</dbReference>
<evidence type="ECO:0000259" key="1">
    <source>
        <dbReference type="PROSITE" id="PS51186"/>
    </source>
</evidence>
<dbReference type="EC" id="2.3.-.-" evidence="4"/>
<dbReference type="InterPro" id="IPR000182">
    <property type="entry name" value="GNAT_dom"/>
</dbReference>
<dbReference type="Proteomes" id="UP000181728">
    <property type="component" value="Unassembled WGS sequence"/>
</dbReference>
<dbReference type="Proteomes" id="UP001281024">
    <property type="component" value="Unassembled WGS sequence"/>
</dbReference>
<dbReference type="Proteomes" id="UP000294726">
    <property type="component" value="Chromosome"/>
</dbReference>
<dbReference type="EMBL" id="LR031358">
    <property type="protein sequence ID" value="VDB97524.1"/>
    <property type="molecule type" value="Genomic_DNA"/>
</dbReference>
<gene>
    <name evidence="3" type="ORF">ATX59_02560</name>
    <name evidence="2" type="ORF">GA838_06960</name>
    <name evidence="4" type="ORF">OENI_0508</name>
</gene>
<dbReference type="InterPro" id="IPR008125">
    <property type="entry name" value="Streptothricin_AcTrfase"/>
</dbReference>
<protein>
    <submittedName>
        <fullName evidence="2 3">N-acetyltransferase</fullName>
    </submittedName>
    <submittedName>
        <fullName evidence="4">Streptothricin acetyltransferase</fullName>
        <ecNumber evidence="4">2.3.-.-</ecNumber>
    </submittedName>
</protein>
<dbReference type="InterPro" id="IPR016181">
    <property type="entry name" value="Acyl_CoA_acyltransferase"/>
</dbReference>
<keyword evidence="4" id="KW-0808">Transferase</keyword>
<reference evidence="2" key="3">
    <citation type="submission" date="2019-10" db="EMBL/GenBank/DDBJ databases">
        <title>Malate fermentation in French cider.</title>
        <authorList>
            <person name="Cousin F.J."/>
            <person name="Medina Fernandez S."/>
            <person name="Misery B."/>
            <person name="Laplace J.-M."/>
            <person name="Cretenet M."/>
        </authorList>
    </citation>
    <scope>NUCLEOTIDE SEQUENCE</scope>
    <source>
        <strain evidence="2">UCMA15129</strain>
    </source>
</reference>
<name>A0A483BFG7_OENOE</name>
<evidence type="ECO:0000313" key="4">
    <source>
        <dbReference type="EMBL" id="VDB97524.1"/>
    </source>
</evidence>
<evidence type="ECO:0000313" key="6">
    <source>
        <dbReference type="Proteomes" id="UP000294726"/>
    </source>
</evidence>
<dbReference type="PROSITE" id="PS51186">
    <property type="entry name" value="GNAT"/>
    <property type="match status" value="1"/>
</dbReference>
<dbReference type="Pfam" id="PF00583">
    <property type="entry name" value="Acetyltransf_1"/>
    <property type="match status" value="1"/>
</dbReference>
<reference evidence="3 5" key="1">
    <citation type="journal article" date="2016" name="BMC Genomics">
        <title>Consensus pan-genome assembly of the specialised wine bacterium Oenococcus oeni.</title>
        <authorList>
            <person name="Sternes P.R."/>
            <person name="Borneman A.R."/>
        </authorList>
    </citation>
    <scope>NUCLEOTIDE SEQUENCE [LARGE SCALE GENOMIC DNA]</scope>
    <source>
        <strain evidence="3 5">AWRIB661</strain>
    </source>
</reference>
<dbReference type="CDD" id="cd04301">
    <property type="entry name" value="NAT_SF"/>
    <property type="match status" value="1"/>
</dbReference>
<evidence type="ECO:0000313" key="5">
    <source>
        <dbReference type="Proteomes" id="UP000181728"/>
    </source>
</evidence>
<dbReference type="PRINTS" id="PR01754">
    <property type="entry name" value="SACTRNSFRASE"/>
</dbReference>
<dbReference type="Gene3D" id="3.40.630.30">
    <property type="match status" value="1"/>
</dbReference>
<proteinExistence type="predicted"/>
<keyword evidence="4" id="KW-0012">Acyltransferase</keyword>
<evidence type="ECO:0000313" key="3">
    <source>
        <dbReference type="EMBL" id="OIM21752.1"/>
    </source>
</evidence>
<dbReference type="EMBL" id="MLOK01000026">
    <property type="protein sequence ID" value="OIM21752.1"/>
    <property type="molecule type" value="Genomic_DNA"/>
</dbReference>
<sequence>MAEINYQLIDFDNRGDLGLKNEPFELFGRMKIDRLNNNWSYEVEIFTHKRTMAFPDERYHLQEINQNGFALGAYDDSNCVGLAIYQKHWNKYLYLKDLKVNRDHRKLGIGNQLIKEGLRRAVQLGYKGVYAVCQDNNLAACQFYLKIGFQIGGFNDFDYNYTTQSGKSDIYFYLDKNSAR</sequence>